<dbReference type="GO" id="GO:0016757">
    <property type="term" value="F:glycosyltransferase activity"/>
    <property type="evidence" value="ECO:0007669"/>
    <property type="project" value="UniProtKB-KW"/>
</dbReference>
<dbReference type="PANTHER" id="PTHR43685:SF2">
    <property type="entry name" value="GLYCOSYLTRANSFERASE 2-LIKE DOMAIN-CONTAINING PROTEIN"/>
    <property type="match status" value="1"/>
</dbReference>
<dbReference type="Proteomes" id="UP000320386">
    <property type="component" value="Chromosome"/>
</dbReference>
<sequence>MLPESCQPGPIHDDPPGIERARPCSLAVVIPSYNRAEYLRDAIDSVLAQDHPDLSLLVMDGGSTDGSIEILRSYGDRVAWVSEPDEGHADAINKGWERTRSEVIAWLNADDCFASPRAARLACQYLAASPETDIVYGDCHWIDERGDDRGIAYAQPFSLSFAVVTADHCIPQPASFIRRSVVERVGALSLDVFAKDREFWLRAGLHGRIDYWPRHLADQRNDEGISYLGRRVAPAIVEVTRSFYRLQGVPEDLLRLKPRAMSNAHLRAAYYAWAGGRQWDLYLWHLLCALASDARNLPRIRWHFRRYVGESLGIRKPQRPIPA</sequence>
<dbReference type="Gene3D" id="3.90.550.10">
    <property type="entry name" value="Spore Coat Polysaccharide Biosynthesis Protein SpsA, Chain A"/>
    <property type="match status" value="1"/>
</dbReference>
<proteinExistence type="predicted"/>
<dbReference type="KEGG" id="mcad:Pan265_06290"/>
<dbReference type="EMBL" id="CP036280">
    <property type="protein sequence ID" value="QDU70792.1"/>
    <property type="molecule type" value="Genomic_DNA"/>
</dbReference>
<dbReference type="InterPro" id="IPR029044">
    <property type="entry name" value="Nucleotide-diphossugar_trans"/>
</dbReference>
<dbReference type="Pfam" id="PF00535">
    <property type="entry name" value="Glycos_transf_2"/>
    <property type="match status" value="1"/>
</dbReference>
<reference evidence="2 3" key="1">
    <citation type="submission" date="2019-02" db="EMBL/GenBank/DDBJ databases">
        <title>Deep-cultivation of Planctomycetes and their phenomic and genomic characterization uncovers novel biology.</title>
        <authorList>
            <person name="Wiegand S."/>
            <person name="Jogler M."/>
            <person name="Boedeker C."/>
            <person name="Pinto D."/>
            <person name="Vollmers J."/>
            <person name="Rivas-Marin E."/>
            <person name="Kohn T."/>
            <person name="Peeters S.H."/>
            <person name="Heuer A."/>
            <person name="Rast P."/>
            <person name="Oberbeckmann S."/>
            <person name="Bunk B."/>
            <person name="Jeske O."/>
            <person name="Meyerdierks A."/>
            <person name="Storesund J.E."/>
            <person name="Kallscheuer N."/>
            <person name="Luecker S."/>
            <person name="Lage O.M."/>
            <person name="Pohl T."/>
            <person name="Merkel B.J."/>
            <person name="Hornburger P."/>
            <person name="Mueller R.-W."/>
            <person name="Bruemmer F."/>
            <person name="Labrenz M."/>
            <person name="Spormann A.M."/>
            <person name="Op den Camp H."/>
            <person name="Overmann J."/>
            <person name="Amann R."/>
            <person name="Jetten M.S.M."/>
            <person name="Mascher T."/>
            <person name="Medema M.H."/>
            <person name="Devos D.P."/>
            <person name="Kaster A.-K."/>
            <person name="Ovreas L."/>
            <person name="Rohde M."/>
            <person name="Galperin M.Y."/>
            <person name="Jogler C."/>
        </authorList>
    </citation>
    <scope>NUCLEOTIDE SEQUENCE [LARGE SCALE GENOMIC DNA]</scope>
    <source>
        <strain evidence="2 3">Pan265</strain>
    </source>
</reference>
<keyword evidence="3" id="KW-1185">Reference proteome</keyword>
<dbReference type="CDD" id="cd06433">
    <property type="entry name" value="GT_2_WfgS_like"/>
    <property type="match status" value="1"/>
</dbReference>
<evidence type="ECO:0000313" key="3">
    <source>
        <dbReference type="Proteomes" id="UP000320386"/>
    </source>
</evidence>
<accession>A0A518BUX9</accession>
<evidence type="ECO:0000313" key="2">
    <source>
        <dbReference type="EMBL" id="QDU70792.1"/>
    </source>
</evidence>
<dbReference type="EC" id="2.4.1.-" evidence="2"/>
<dbReference type="SUPFAM" id="SSF53448">
    <property type="entry name" value="Nucleotide-diphospho-sugar transferases"/>
    <property type="match status" value="1"/>
</dbReference>
<keyword evidence="2" id="KW-0328">Glycosyltransferase</keyword>
<protein>
    <submittedName>
        <fullName evidence="2">PGL p-HBAD biosynthesis glycosyltransferase</fullName>
        <ecNumber evidence="2">2.4.1.-</ecNumber>
    </submittedName>
</protein>
<gene>
    <name evidence="2" type="ORF">Pan265_06290</name>
</gene>
<name>A0A518BUX9_9BACT</name>
<dbReference type="AlphaFoldDB" id="A0A518BUX9"/>
<dbReference type="RefSeq" id="WP_236254624.1">
    <property type="nucleotide sequence ID" value="NZ_CP036280.1"/>
</dbReference>
<feature type="domain" description="Glycosyltransferase 2-like" evidence="1">
    <location>
        <begin position="28"/>
        <end position="184"/>
    </location>
</feature>
<dbReference type="InterPro" id="IPR001173">
    <property type="entry name" value="Glyco_trans_2-like"/>
</dbReference>
<dbReference type="PANTHER" id="PTHR43685">
    <property type="entry name" value="GLYCOSYLTRANSFERASE"/>
    <property type="match status" value="1"/>
</dbReference>
<evidence type="ECO:0000259" key="1">
    <source>
        <dbReference type="Pfam" id="PF00535"/>
    </source>
</evidence>
<organism evidence="2 3">
    <name type="scientific">Mucisphaera calidilacus</name>
    <dbReference type="NCBI Taxonomy" id="2527982"/>
    <lineage>
        <taxon>Bacteria</taxon>
        <taxon>Pseudomonadati</taxon>
        <taxon>Planctomycetota</taxon>
        <taxon>Phycisphaerae</taxon>
        <taxon>Phycisphaerales</taxon>
        <taxon>Phycisphaeraceae</taxon>
        <taxon>Mucisphaera</taxon>
    </lineage>
</organism>
<keyword evidence="2" id="KW-0808">Transferase</keyword>
<dbReference type="InterPro" id="IPR050834">
    <property type="entry name" value="Glycosyltransf_2"/>
</dbReference>